<accession>A0A6I2UZL3</accession>
<proteinExistence type="inferred from homology"/>
<comment type="caution">
    <text evidence="3">The sequence shown here is derived from an EMBL/GenBank/DDBJ whole genome shotgun (WGS) entry which is preliminary data.</text>
</comment>
<keyword evidence="4" id="KW-1185">Reference proteome</keyword>
<organism evidence="3 4">
    <name type="scientific">Selenomonas montiformis</name>
    <dbReference type="NCBI Taxonomy" id="2652285"/>
    <lineage>
        <taxon>Bacteria</taxon>
        <taxon>Bacillati</taxon>
        <taxon>Bacillota</taxon>
        <taxon>Negativicutes</taxon>
        <taxon>Selenomonadales</taxon>
        <taxon>Selenomonadaceae</taxon>
        <taxon>Selenomonas</taxon>
    </lineage>
</organism>
<dbReference type="InterPro" id="IPR014729">
    <property type="entry name" value="Rossmann-like_a/b/a_fold"/>
</dbReference>
<evidence type="ECO:0000313" key="3">
    <source>
        <dbReference type="EMBL" id="MSV25534.1"/>
    </source>
</evidence>
<dbReference type="PANTHER" id="PTHR46268:SF6">
    <property type="entry name" value="UNIVERSAL STRESS PROTEIN UP12"/>
    <property type="match status" value="1"/>
</dbReference>
<dbReference type="AlphaFoldDB" id="A0A6I2UZL3"/>
<evidence type="ECO:0000259" key="2">
    <source>
        <dbReference type="Pfam" id="PF00582"/>
    </source>
</evidence>
<dbReference type="SUPFAM" id="SSF52402">
    <property type="entry name" value="Adenine nucleotide alpha hydrolases-like"/>
    <property type="match status" value="1"/>
</dbReference>
<dbReference type="InterPro" id="IPR006015">
    <property type="entry name" value="Universal_stress_UspA"/>
</dbReference>
<evidence type="ECO:0000256" key="1">
    <source>
        <dbReference type="ARBA" id="ARBA00008791"/>
    </source>
</evidence>
<evidence type="ECO:0000313" key="4">
    <source>
        <dbReference type="Proteomes" id="UP000430222"/>
    </source>
</evidence>
<dbReference type="Proteomes" id="UP000430222">
    <property type="component" value="Unassembled WGS sequence"/>
</dbReference>
<dbReference type="PRINTS" id="PR01438">
    <property type="entry name" value="UNVRSLSTRESS"/>
</dbReference>
<name>A0A6I2UZL3_9FIRM</name>
<dbReference type="Pfam" id="PF00582">
    <property type="entry name" value="Usp"/>
    <property type="match status" value="1"/>
</dbReference>
<dbReference type="CDD" id="cd00293">
    <property type="entry name" value="USP-like"/>
    <property type="match status" value="1"/>
</dbReference>
<dbReference type="RefSeq" id="WP_154621296.1">
    <property type="nucleotide sequence ID" value="NZ_VUNL01000012.1"/>
</dbReference>
<dbReference type="PANTHER" id="PTHR46268">
    <property type="entry name" value="STRESS RESPONSE PROTEIN NHAX"/>
    <property type="match status" value="1"/>
</dbReference>
<dbReference type="EMBL" id="VUNL01000012">
    <property type="protein sequence ID" value="MSV25534.1"/>
    <property type="molecule type" value="Genomic_DNA"/>
</dbReference>
<dbReference type="Gene3D" id="3.40.50.620">
    <property type="entry name" value="HUPs"/>
    <property type="match status" value="1"/>
</dbReference>
<comment type="similarity">
    <text evidence="1">Belongs to the universal stress protein A family.</text>
</comment>
<sequence>MSTEELIEQIKTRPKTEIRCERILVPTDGSGQAFRAFREAIRLAAATGAELTLLMVVDYDKTVSAFERVSLSGYVPAELKIAAYRFLADLMHVVPEEIRAHTRVESGDPREIIPAVAAEEESGLIVMGSRGFGAFHSLLIGSVSNAVLQQAPCPVLLCKGMPDDWDEGGACLSGHGGT</sequence>
<reference evidence="3 4" key="1">
    <citation type="submission" date="2019-08" db="EMBL/GenBank/DDBJ databases">
        <title>In-depth cultivation of the pig gut microbiome towards novel bacterial diversity and tailored functional studies.</title>
        <authorList>
            <person name="Wylensek D."/>
            <person name="Hitch T.C.A."/>
            <person name="Clavel T."/>
        </authorList>
    </citation>
    <scope>NUCLEOTIDE SEQUENCE [LARGE SCALE GENOMIC DNA]</scope>
    <source>
        <strain evidence="4">WCA-380-WT-3B3</strain>
    </source>
</reference>
<dbReference type="InterPro" id="IPR006016">
    <property type="entry name" value="UspA"/>
</dbReference>
<protein>
    <submittedName>
        <fullName evidence="3">Universal stress protein</fullName>
    </submittedName>
</protein>
<feature type="domain" description="UspA" evidence="2">
    <location>
        <begin position="21"/>
        <end position="159"/>
    </location>
</feature>
<gene>
    <name evidence="3" type="ORF">FYJ78_10245</name>
</gene>